<dbReference type="FunFam" id="3.30.1390.20:FF:000003">
    <property type="entry name" value="60S ribosomal protein L7"/>
    <property type="match status" value="1"/>
</dbReference>
<dbReference type="EMBL" id="AMQN01002512">
    <property type="status" value="NOT_ANNOTATED_CDS"/>
    <property type="molecule type" value="Genomic_DNA"/>
</dbReference>
<dbReference type="Proteomes" id="UP000014760">
    <property type="component" value="Unassembled WGS sequence"/>
</dbReference>
<keyword evidence="3" id="KW-0687">Ribonucleoprotein</keyword>
<feature type="region of interest" description="Disordered" evidence="6">
    <location>
        <begin position="1"/>
        <end position="38"/>
    </location>
</feature>
<dbReference type="EnsemblMetazoa" id="CapteT221278">
    <property type="protein sequence ID" value="CapteP221278"/>
    <property type="gene ID" value="CapteG221278"/>
</dbReference>
<dbReference type="HOGENOM" id="CLU_055156_0_2_1"/>
<dbReference type="STRING" id="283909.R7TKM9"/>
<dbReference type="EMBL" id="KB309449">
    <property type="protein sequence ID" value="ELT94343.1"/>
    <property type="molecule type" value="Genomic_DNA"/>
</dbReference>
<dbReference type="InterPro" id="IPR012988">
    <property type="entry name" value="Ribosomal_uL30_N_euk"/>
</dbReference>
<evidence type="ECO:0000256" key="3">
    <source>
        <dbReference type="ARBA" id="ARBA00023274"/>
    </source>
</evidence>
<dbReference type="PANTHER" id="PTHR11524:SF16">
    <property type="entry name" value="LARGE RIBOSOMAL SUBUNIT PROTEIN UL30"/>
    <property type="match status" value="1"/>
</dbReference>
<dbReference type="NCBIfam" id="TIGR01310">
    <property type="entry name" value="uL30_euk"/>
    <property type="match status" value="1"/>
</dbReference>
<feature type="domain" description="Large ribosomal subunit protein uL30 N-terminal eukaryotes" evidence="8">
    <location>
        <begin position="11"/>
        <end position="82"/>
    </location>
</feature>
<dbReference type="GO" id="GO:0003735">
    <property type="term" value="F:structural constituent of ribosome"/>
    <property type="evidence" value="ECO:0007669"/>
    <property type="project" value="TreeGrafter"/>
</dbReference>
<organism evidence="9">
    <name type="scientific">Capitella teleta</name>
    <name type="common">Polychaete worm</name>
    <dbReference type="NCBI Taxonomy" id="283909"/>
    <lineage>
        <taxon>Eukaryota</taxon>
        <taxon>Metazoa</taxon>
        <taxon>Spiralia</taxon>
        <taxon>Lophotrochozoa</taxon>
        <taxon>Annelida</taxon>
        <taxon>Polychaeta</taxon>
        <taxon>Sedentaria</taxon>
        <taxon>Scolecida</taxon>
        <taxon>Capitellidae</taxon>
        <taxon>Capitella</taxon>
    </lineage>
</organism>
<evidence type="ECO:0000313" key="11">
    <source>
        <dbReference type="Proteomes" id="UP000014760"/>
    </source>
</evidence>
<reference evidence="11" key="1">
    <citation type="submission" date="2012-12" db="EMBL/GenBank/DDBJ databases">
        <authorList>
            <person name="Hellsten U."/>
            <person name="Grimwood J."/>
            <person name="Chapman J.A."/>
            <person name="Shapiro H."/>
            <person name="Aerts A."/>
            <person name="Otillar R.P."/>
            <person name="Terry A.Y."/>
            <person name="Boore J.L."/>
            <person name="Simakov O."/>
            <person name="Marletaz F."/>
            <person name="Cho S.-J."/>
            <person name="Edsinger-Gonzales E."/>
            <person name="Havlak P."/>
            <person name="Kuo D.-H."/>
            <person name="Larsson T."/>
            <person name="Lv J."/>
            <person name="Arendt D."/>
            <person name="Savage R."/>
            <person name="Osoegawa K."/>
            <person name="de Jong P."/>
            <person name="Lindberg D.R."/>
            <person name="Seaver E.C."/>
            <person name="Weisblat D.A."/>
            <person name="Putnam N.H."/>
            <person name="Grigoriev I.V."/>
            <person name="Rokhsar D.S."/>
        </authorList>
    </citation>
    <scope>NUCLEOTIDE SEQUENCE</scope>
    <source>
        <strain evidence="11">I ESC-2004</strain>
    </source>
</reference>
<dbReference type="InterPro" id="IPR036919">
    <property type="entry name" value="Ribo_uL30_ferredoxin-like_sf"/>
</dbReference>
<evidence type="ECO:0000256" key="5">
    <source>
        <dbReference type="ARBA" id="ARBA00041271"/>
    </source>
</evidence>
<evidence type="ECO:0000313" key="10">
    <source>
        <dbReference type="EnsemblMetazoa" id="CapteP221278"/>
    </source>
</evidence>
<dbReference type="FunCoup" id="R7TKM9">
    <property type="interactions" value="1215"/>
</dbReference>
<proteinExistence type="inferred from homology"/>
<dbReference type="Gene3D" id="3.30.1390.20">
    <property type="entry name" value="Ribosomal protein L30, ferredoxin-like fold domain"/>
    <property type="match status" value="2"/>
</dbReference>
<evidence type="ECO:0000256" key="4">
    <source>
        <dbReference type="ARBA" id="ARBA00040575"/>
    </source>
</evidence>
<dbReference type="InterPro" id="IPR016082">
    <property type="entry name" value="Ribosomal_uL30_ferredoxin-like"/>
</dbReference>
<dbReference type="InterPro" id="IPR005998">
    <property type="entry name" value="Ribosomal_uL30_euk"/>
</dbReference>
<dbReference type="PROSITE" id="PS00634">
    <property type="entry name" value="RIBOSOMAL_L30"/>
    <property type="match status" value="1"/>
</dbReference>
<name>R7TKM9_CAPTE</name>
<dbReference type="InterPro" id="IPR035808">
    <property type="entry name" value="Ribosomal_uL30_euk_arc"/>
</dbReference>
<dbReference type="CDD" id="cd01657">
    <property type="entry name" value="Ribosomal_L7_archeal_euk"/>
    <property type="match status" value="1"/>
</dbReference>
<dbReference type="OMA" id="SYYVDAQ"/>
<comment type="similarity">
    <text evidence="1">Belongs to the universal ribosomal protein uL30 family.</text>
</comment>
<dbReference type="GO" id="GO:0022625">
    <property type="term" value="C:cytosolic large ribosomal subunit"/>
    <property type="evidence" value="ECO:0007669"/>
    <property type="project" value="TreeGrafter"/>
</dbReference>
<dbReference type="OrthoDB" id="28644at2759"/>
<reference evidence="9 11" key="2">
    <citation type="journal article" date="2013" name="Nature">
        <title>Insights into bilaterian evolution from three spiralian genomes.</title>
        <authorList>
            <person name="Simakov O."/>
            <person name="Marletaz F."/>
            <person name="Cho S.J."/>
            <person name="Edsinger-Gonzales E."/>
            <person name="Havlak P."/>
            <person name="Hellsten U."/>
            <person name="Kuo D.H."/>
            <person name="Larsson T."/>
            <person name="Lv J."/>
            <person name="Arendt D."/>
            <person name="Savage R."/>
            <person name="Osoegawa K."/>
            <person name="de Jong P."/>
            <person name="Grimwood J."/>
            <person name="Chapman J.A."/>
            <person name="Shapiro H."/>
            <person name="Aerts A."/>
            <person name="Otillar R.P."/>
            <person name="Terry A.Y."/>
            <person name="Boore J.L."/>
            <person name="Grigoriev I.V."/>
            <person name="Lindberg D.R."/>
            <person name="Seaver E.C."/>
            <person name="Weisblat D.A."/>
            <person name="Putnam N.H."/>
            <person name="Rokhsar D.S."/>
        </authorList>
    </citation>
    <scope>NUCLEOTIDE SEQUENCE</scope>
    <source>
        <strain evidence="9 11">I ESC-2004</strain>
    </source>
</reference>
<accession>R7TKM9</accession>
<dbReference type="Pfam" id="PF00327">
    <property type="entry name" value="Ribosomal_L30"/>
    <property type="match status" value="1"/>
</dbReference>
<dbReference type="Pfam" id="PF08079">
    <property type="entry name" value="Ribosomal_L30_N"/>
    <property type="match status" value="1"/>
</dbReference>
<evidence type="ECO:0000256" key="2">
    <source>
        <dbReference type="ARBA" id="ARBA00022980"/>
    </source>
</evidence>
<dbReference type="GO" id="GO:0000463">
    <property type="term" value="P:maturation of LSU-rRNA from tricistronic rRNA transcript (SSU-rRNA, 5.8S rRNA, LSU-rRNA)"/>
    <property type="evidence" value="ECO:0007669"/>
    <property type="project" value="TreeGrafter"/>
</dbReference>
<evidence type="ECO:0000256" key="1">
    <source>
        <dbReference type="ARBA" id="ARBA00007594"/>
    </source>
</evidence>
<protein>
    <recommendedName>
        <fullName evidence="4">Large ribosomal subunit protein uL30</fullName>
    </recommendedName>
    <alternativeName>
        <fullName evidence="5">60S ribosomal protein L7</fullName>
    </alternativeName>
</protein>
<evidence type="ECO:0000259" key="8">
    <source>
        <dbReference type="Pfam" id="PF08079"/>
    </source>
</evidence>
<reference evidence="10" key="3">
    <citation type="submission" date="2015-06" db="UniProtKB">
        <authorList>
            <consortium name="EnsemblMetazoa"/>
        </authorList>
    </citation>
    <scope>IDENTIFICATION</scope>
</reference>
<dbReference type="FunFam" id="3.30.1390.20:FF:000002">
    <property type="entry name" value="60S ribosomal protein L7"/>
    <property type="match status" value="1"/>
</dbReference>
<keyword evidence="11" id="KW-1185">Reference proteome</keyword>
<dbReference type="AlphaFoldDB" id="R7TKM9"/>
<evidence type="ECO:0000313" key="9">
    <source>
        <dbReference type="EMBL" id="ELT94343.1"/>
    </source>
</evidence>
<dbReference type="InterPro" id="IPR018038">
    <property type="entry name" value="Ribosomal_uL30_CS"/>
</dbReference>
<gene>
    <name evidence="9" type="ORF">CAPTEDRAFT_221278</name>
</gene>
<dbReference type="InterPro" id="IPR039699">
    <property type="entry name" value="Ribosomal_uL30"/>
</dbReference>
<keyword evidence="2" id="KW-0689">Ribosomal protein</keyword>
<evidence type="ECO:0000259" key="7">
    <source>
        <dbReference type="Pfam" id="PF00327"/>
    </source>
</evidence>
<evidence type="ECO:0000256" key="6">
    <source>
        <dbReference type="SAM" id="MobiDB-lite"/>
    </source>
</evidence>
<dbReference type="GO" id="GO:0003723">
    <property type="term" value="F:RNA binding"/>
    <property type="evidence" value="ECO:0007669"/>
    <property type="project" value="InterPro"/>
</dbReference>
<dbReference type="PANTHER" id="PTHR11524">
    <property type="entry name" value="60S RIBOSOMAL PROTEIN L7"/>
    <property type="match status" value="1"/>
</dbReference>
<sequence length="245" mass="28504">MADSAKKLPKVPETLLKKRKRTAEQRTKGLEAAQAQKAKRRTTRKVIFKRAEKYVKEYRLKERDQIRFARDARKHGNFYVPPEPKVAFVMRIRGVNGVAPKPRKVMQLFRLRQINNGTFVKLNKATLQMIRLADPFITWGYPNLKSVRELIYKRGFGKVNGCRVPLADNAIIEEKLGKFGIICMEDLIHEIFTCGPNFKAANNFLWHFKLNTPTGGWRKKNNHFVDGGDFGNREYKINDLLKRMI</sequence>
<feature type="domain" description="Large ribosomal subunit protein uL30-like ferredoxin-like fold" evidence="7">
    <location>
        <begin position="87"/>
        <end position="136"/>
    </location>
</feature>
<dbReference type="SUPFAM" id="SSF55129">
    <property type="entry name" value="Ribosomal protein L30p/L7e"/>
    <property type="match status" value="1"/>
</dbReference>